<evidence type="ECO:0000313" key="2">
    <source>
        <dbReference type="Proteomes" id="UP001165395"/>
    </source>
</evidence>
<name>A0ABS8D7Y0_9NEIS</name>
<proteinExistence type="predicted"/>
<evidence type="ECO:0000313" key="1">
    <source>
        <dbReference type="EMBL" id="MCB6184300.1"/>
    </source>
</evidence>
<dbReference type="Proteomes" id="UP001165395">
    <property type="component" value="Unassembled WGS sequence"/>
</dbReference>
<reference evidence="1" key="1">
    <citation type="submission" date="2021-10" db="EMBL/GenBank/DDBJ databases">
        <title>The complete genome sequence of Leeia sp. TBRC 13508.</title>
        <authorList>
            <person name="Charoenyingcharoen P."/>
            <person name="Yukphan P."/>
        </authorList>
    </citation>
    <scope>NUCLEOTIDE SEQUENCE</scope>
    <source>
        <strain evidence="1">TBRC 13508</strain>
    </source>
</reference>
<evidence type="ECO:0008006" key="3">
    <source>
        <dbReference type="Google" id="ProtNLM"/>
    </source>
</evidence>
<dbReference type="RefSeq" id="WP_227181111.1">
    <property type="nucleotide sequence ID" value="NZ_JAJBZT010000006.1"/>
</dbReference>
<protein>
    <recommendedName>
        <fullName evidence="3">Tip attachment protein J domain-containing protein</fullName>
    </recommendedName>
</protein>
<organism evidence="1 2">
    <name type="scientific">Leeia speluncae</name>
    <dbReference type="NCBI Taxonomy" id="2884804"/>
    <lineage>
        <taxon>Bacteria</taxon>
        <taxon>Pseudomonadati</taxon>
        <taxon>Pseudomonadota</taxon>
        <taxon>Betaproteobacteria</taxon>
        <taxon>Neisseriales</taxon>
        <taxon>Leeiaceae</taxon>
        <taxon>Leeia</taxon>
    </lineage>
</organism>
<dbReference type="EMBL" id="JAJBZT010000006">
    <property type="protein sequence ID" value="MCB6184300.1"/>
    <property type="molecule type" value="Genomic_DNA"/>
</dbReference>
<comment type="caution">
    <text evidence="1">The sequence shown here is derived from an EMBL/GenBank/DDBJ whole genome shotgun (WGS) entry which is preliminary data.</text>
</comment>
<sequence>MLNSGGLLIAPLNGYPESNAGGSTKVVLPLAVFVGSAHGRSSLPLSIQLHRYGRLTLPIHITVPQSGKLTLPIALQVLPPEALAETQAWSLRLLIGGIDFSAHLIGQCRVEMEEGTQRVMQCQLEGPQDIASLSGQSVVLDLLKTGGSIRLFSGSVELPELAISQQVITLSCVDNRRKLLANADRATLAEWLGGYWSPAVFSSEANSLQYAEDRLSTVAASFDLDVYGQPRLTNWQSAVTPHFTVDESLIWGDVEPVIEFSRRAEMKNSVTAAFQYRYQRLRTYRHEVSWDMGISLRDFLVYEKRIAGTQYALQPKWLTPTRELFTSAVDSTSWHLSAAFWRSQPPSQIISVPIDWTVWDYSLAWVNHYTAADDPNCWGARLVLNHKVAQTVTETWAISVEATDSINKFGKLEGEVSGGNLEAAFDSSTWESDFSDTTSIPISYTDWSEGGIRVQMNSQGLPASLIDQTEITDATRQDANLAIQTIAAIAKASMLSTHRQTHVTWKTACMPFVDVDQTGQLDIRHLQGKGKVSRLVHLFDIETGEASTETRISLFADIAVGTIEEEALAAPEVPVVTVVQKATAATIATAAEPESSVTNQQKELIEHIWRSKGGVVISLKVKEIPILDDQPRYTNTVAVNTPAIDAADTDPLDLSFSYEHLVAIPFDPVTFN</sequence>
<gene>
    <name evidence="1" type="ORF">LIN78_12165</name>
</gene>
<keyword evidence="2" id="KW-1185">Reference proteome</keyword>
<accession>A0ABS8D7Y0</accession>